<dbReference type="EnsemblMetazoa" id="AALFPA23_006446.R8370">
    <property type="protein sequence ID" value="AALFPA23_006446.P8370"/>
    <property type="gene ID" value="AALFPA23_006446"/>
</dbReference>
<evidence type="ECO:0000313" key="3">
    <source>
        <dbReference type="Proteomes" id="UP000069940"/>
    </source>
</evidence>
<keyword evidence="3" id="KW-1185">Reference proteome</keyword>
<dbReference type="InterPro" id="IPR000182">
    <property type="entry name" value="GNAT_dom"/>
</dbReference>
<evidence type="ECO:0000259" key="1">
    <source>
        <dbReference type="PROSITE" id="PS51186"/>
    </source>
</evidence>
<dbReference type="PROSITE" id="PS51186">
    <property type="entry name" value="GNAT"/>
    <property type="match status" value="1"/>
</dbReference>
<dbReference type="CDD" id="cd04301">
    <property type="entry name" value="NAT_SF"/>
    <property type="match status" value="1"/>
</dbReference>
<reference evidence="2" key="2">
    <citation type="submission" date="2025-05" db="UniProtKB">
        <authorList>
            <consortium name="EnsemblMetazoa"/>
        </authorList>
    </citation>
    <scope>IDENTIFICATION</scope>
    <source>
        <strain evidence="2">Foshan</strain>
    </source>
</reference>
<accession>A0ABM1Y796</accession>
<dbReference type="PANTHER" id="PTHR20905">
    <property type="entry name" value="N-ACETYLTRANSFERASE-RELATED"/>
    <property type="match status" value="1"/>
</dbReference>
<dbReference type="Pfam" id="PF00583">
    <property type="entry name" value="Acetyltransf_1"/>
    <property type="match status" value="1"/>
</dbReference>
<dbReference type="Proteomes" id="UP000069940">
    <property type="component" value="Unassembled WGS sequence"/>
</dbReference>
<proteinExistence type="predicted"/>
<dbReference type="SUPFAM" id="SSF55729">
    <property type="entry name" value="Acyl-CoA N-acyltransferases (Nat)"/>
    <property type="match status" value="1"/>
</dbReference>
<feature type="domain" description="N-acetyltransferase" evidence="1">
    <location>
        <begin position="17"/>
        <end position="233"/>
    </location>
</feature>
<organism evidence="2 3">
    <name type="scientific">Aedes albopictus</name>
    <name type="common">Asian tiger mosquito</name>
    <name type="synonym">Stegomyia albopicta</name>
    <dbReference type="NCBI Taxonomy" id="7160"/>
    <lineage>
        <taxon>Eukaryota</taxon>
        <taxon>Metazoa</taxon>
        <taxon>Ecdysozoa</taxon>
        <taxon>Arthropoda</taxon>
        <taxon>Hexapoda</taxon>
        <taxon>Insecta</taxon>
        <taxon>Pterygota</taxon>
        <taxon>Neoptera</taxon>
        <taxon>Endopterygota</taxon>
        <taxon>Diptera</taxon>
        <taxon>Nematocera</taxon>
        <taxon>Culicoidea</taxon>
        <taxon>Culicidae</taxon>
        <taxon>Culicinae</taxon>
        <taxon>Aedini</taxon>
        <taxon>Aedes</taxon>
        <taxon>Stegomyia</taxon>
    </lineage>
</organism>
<dbReference type="GeneID" id="109411886"/>
<dbReference type="Gene3D" id="3.40.630.30">
    <property type="match status" value="1"/>
</dbReference>
<protein>
    <recommendedName>
        <fullName evidence="1">N-acetyltransferase domain-containing protein</fullName>
    </recommendedName>
</protein>
<dbReference type="InterPro" id="IPR016181">
    <property type="entry name" value="Acyl_CoA_acyltransferase"/>
</dbReference>
<name>A0ABM1Y796_AEDAL</name>
<dbReference type="RefSeq" id="XP_019541055.2">
    <property type="nucleotide sequence ID" value="XM_019685510.3"/>
</dbReference>
<sequence length="237" mass="27143">MSSWSRPSELEWPRVWIRFRARDVDSDRMVEYRVQDLPEDRVRDAIDHMKEHFLRDEPMCGSVGLYKDPVALEEFDLMWQDIARQQVAVVCFREGSDEIVGLNMLTVVSKADSKELKFKSSALQTVCDSYIGLLKQAHIFEKYGIENYLSAWGLSVSPKYRGRGVGTELLRARIPMCRALGLTVTVTLFSNPGSQIPAAKVGFYDEIVVTYKQLEEQGYLFPGVPYELNKLMTMVVE</sequence>
<evidence type="ECO:0000313" key="2">
    <source>
        <dbReference type="EnsemblMetazoa" id="AALFPA23_006446.P8370"/>
    </source>
</evidence>
<reference evidence="3" key="1">
    <citation type="journal article" date="2015" name="Proc. Natl. Acad. Sci. U.S.A.">
        <title>Genome sequence of the Asian Tiger mosquito, Aedes albopictus, reveals insights into its biology, genetics, and evolution.</title>
        <authorList>
            <person name="Chen X.G."/>
            <person name="Jiang X."/>
            <person name="Gu J."/>
            <person name="Xu M."/>
            <person name="Wu Y."/>
            <person name="Deng Y."/>
            <person name="Zhang C."/>
            <person name="Bonizzoni M."/>
            <person name="Dermauw W."/>
            <person name="Vontas J."/>
            <person name="Armbruster P."/>
            <person name="Huang X."/>
            <person name="Yang Y."/>
            <person name="Zhang H."/>
            <person name="He W."/>
            <person name="Peng H."/>
            <person name="Liu Y."/>
            <person name="Wu K."/>
            <person name="Chen J."/>
            <person name="Lirakis M."/>
            <person name="Topalis P."/>
            <person name="Van Leeuwen T."/>
            <person name="Hall A.B."/>
            <person name="Jiang X."/>
            <person name="Thorpe C."/>
            <person name="Mueller R.L."/>
            <person name="Sun C."/>
            <person name="Waterhouse R.M."/>
            <person name="Yan G."/>
            <person name="Tu Z.J."/>
            <person name="Fang X."/>
            <person name="James A.A."/>
        </authorList>
    </citation>
    <scope>NUCLEOTIDE SEQUENCE [LARGE SCALE GENOMIC DNA]</scope>
    <source>
        <strain evidence="3">Foshan</strain>
    </source>
</reference>
<dbReference type="PANTHER" id="PTHR20905:SF32">
    <property type="entry name" value="ARYLALKYLAMINE N-ACETYLTRANSFERASE-LIKE 7, ISOFORM A"/>
    <property type="match status" value="1"/>
</dbReference>